<reference evidence="2 3" key="1">
    <citation type="journal article" date="2016" name="Nat. Commun.">
        <title>Thousands of microbial genomes shed light on interconnected biogeochemical processes in an aquifer system.</title>
        <authorList>
            <person name="Anantharaman K."/>
            <person name="Brown C.T."/>
            <person name="Hug L.A."/>
            <person name="Sharon I."/>
            <person name="Castelle C.J."/>
            <person name="Probst A.J."/>
            <person name="Thomas B.C."/>
            <person name="Singh A."/>
            <person name="Wilkins M.J."/>
            <person name="Karaoz U."/>
            <person name="Brodie E.L."/>
            <person name="Williams K.H."/>
            <person name="Hubbard S.S."/>
            <person name="Banfield J.F."/>
        </authorList>
    </citation>
    <scope>NUCLEOTIDE SEQUENCE [LARGE SCALE GENOMIC DNA]</scope>
</reference>
<dbReference type="STRING" id="1817828.A2722_02515"/>
<dbReference type="PANTHER" id="PTHR30615">
    <property type="entry name" value="UNCHARACTERIZED PROTEIN YJBQ-RELATED"/>
    <property type="match status" value="1"/>
</dbReference>
<dbReference type="PANTHER" id="PTHR30615:SF8">
    <property type="entry name" value="UPF0047 PROTEIN C4A8.02C"/>
    <property type="match status" value="1"/>
</dbReference>
<name>A0A1F5PGE3_9BACT</name>
<evidence type="ECO:0000313" key="2">
    <source>
        <dbReference type="EMBL" id="OGE88750.1"/>
    </source>
</evidence>
<dbReference type="Pfam" id="PF01894">
    <property type="entry name" value="YjbQ"/>
    <property type="match status" value="1"/>
</dbReference>
<evidence type="ECO:0000256" key="1">
    <source>
        <dbReference type="ARBA" id="ARBA00005534"/>
    </source>
</evidence>
<dbReference type="InterPro" id="IPR035917">
    <property type="entry name" value="YjbQ-like_sf"/>
</dbReference>
<dbReference type="NCBIfam" id="TIGR00149">
    <property type="entry name" value="TIGR00149_YjbQ"/>
    <property type="match status" value="1"/>
</dbReference>
<dbReference type="EMBL" id="MFEO01000030">
    <property type="protein sequence ID" value="OGE88750.1"/>
    <property type="molecule type" value="Genomic_DNA"/>
</dbReference>
<dbReference type="AlphaFoldDB" id="A0A1F5PGE3"/>
<evidence type="ECO:0000313" key="3">
    <source>
        <dbReference type="Proteomes" id="UP000178377"/>
    </source>
</evidence>
<evidence type="ECO:0008006" key="4">
    <source>
        <dbReference type="Google" id="ProtNLM"/>
    </source>
</evidence>
<dbReference type="PIRSF" id="PIRSF004681">
    <property type="entry name" value="UCP004681"/>
    <property type="match status" value="1"/>
</dbReference>
<dbReference type="Proteomes" id="UP000178377">
    <property type="component" value="Unassembled WGS sequence"/>
</dbReference>
<proteinExistence type="inferred from homology"/>
<organism evidence="2 3">
    <name type="scientific">Candidatus Doudnabacteria bacterium RIFCSPHIGHO2_01_FULL_50_11</name>
    <dbReference type="NCBI Taxonomy" id="1817828"/>
    <lineage>
        <taxon>Bacteria</taxon>
        <taxon>Candidatus Doudnaibacteriota</taxon>
    </lineage>
</organism>
<dbReference type="SUPFAM" id="SSF111038">
    <property type="entry name" value="YjbQ-like"/>
    <property type="match status" value="1"/>
</dbReference>
<comment type="caution">
    <text evidence="2">The sequence shown here is derived from an EMBL/GenBank/DDBJ whole genome shotgun (WGS) entry which is preliminary data.</text>
</comment>
<comment type="similarity">
    <text evidence="1">Belongs to the UPF0047 family.</text>
</comment>
<accession>A0A1F5PGE3</accession>
<gene>
    <name evidence="2" type="ORF">A2722_02515</name>
</gene>
<sequence length="145" mass="16221">MTHTKTISLTSHRQFEIINITKHVETVVTESKIRDGVAIVFAPHTTAAIRLNHHEPLLIQDFMKLMYRLAPIENNYAHDFFEVRTNPAAAERSNGHAHLKALLLGASASIPIKSHSLFLGPRQSVFFVELDGGRKRSCVITIIGE</sequence>
<protein>
    <recommendedName>
        <fullName evidence="4">Secondary thiamine-phosphate synthase enzyme</fullName>
    </recommendedName>
</protein>
<dbReference type="InterPro" id="IPR001602">
    <property type="entry name" value="UPF0047_YjbQ-like"/>
</dbReference>
<dbReference type="Gene3D" id="2.60.120.460">
    <property type="entry name" value="YjbQ-like"/>
    <property type="match status" value="1"/>
</dbReference>